<keyword evidence="2" id="KW-1185">Reference proteome</keyword>
<dbReference type="EMBL" id="FORP01000013">
    <property type="protein sequence ID" value="SFK08068.1"/>
    <property type="molecule type" value="Genomic_DNA"/>
</dbReference>
<dbReference type="Proteomes" id="UP000199025">
    <property type="component" value="Unassembled WGS sequence"/>
</dbReference>
<dbReference type="SUPFAM" id="SSF54427">
    <property type="entry name" value="NTF2-like"/>
    <property type="match status" value="1"/>
</dbReference>
<dbReference type="RefSeq" id="WP_245783188.1">
    <property type="nucleotide sequence ID" value="NZ_FORP01000013.1"/>
</dbReference>
<dbReference type="InterPro" id="IPR009959">
    <property type="entry name" value="Cyclase_SnoaL-like"/>
</dbReference>
<name>A0A1I3WKL0_9PSEU</name>
<dbReference type="STRING" id="115433.SAMN05421835_113104"/>
<dbReference type="PANTHER" id="PTHR38436:SF1">
    <property type="entry name" value="ESTER CYCLASE"/>
    <property type="match status" value="1"/>
</dbReference>
<dbReference type="PANTHER" id="PTHR38436">
    <property type="entry name" value="POLYKETIDE CYCLASE SNOAL-LIKE DOMAIN"/>
    <property type="match status" value="1"/>
</dbReference>
<dbReference type="InterPro" id="IPR032710">
    <property type="entry name" value="NTF2-like_dom_sf"/>
</dbReference>
<dbReference type="GO" id="GO:0030638">
    <property type="term" value="P:polyketide metabolic process"/>
    <property type="evidence" value="ECO:0007669"/>
    <property type="project" value="InterPro"/>
</dbReference>
<gene>
    <name evidence="1" type="ORF">SAMN05421835_113104</name>
</gene>
<proteinExistence type="predicted"/>
<organism evidence="1 2">
    <name type="scientific">Amycolatopsis sacchari</name>
    <dbReference type="NCBI Taxonomy" id="115433"/>
    <lineage>
        <taxon>Bacteria</taxon>
        <taxon>Bacillati</taxon>
        <taxon>Actinomycetota</taxon>
        <taxon>Actinomycetes</taxon>
        <taxon>Pseudonocardiales</taxon>
        <taxon>Pseudonocardiaceae</taxon>
        <taxon>Amycolatopsis</taxon>
    </lineage>
</organism>
<dbReference type="Gene3D" id="3.10.450.50">
    <property type="match status" value="1"/>
</dbReference>
<protein>
    <submittedName>
        <fullName evidence="1">Predicted ester cyclase</fullName>
    </submittedName>
</protein>
<dbReference type="AlphaFoldDB" id="A0A1I3WKL0"/>
<accession>A0A1I3WKL0</accession>
<evidence type="ECO:0000313" key="2">
    <source>
        <dbReference type="Proteomes" id="UP000199025"/>
    </source>
</evidence>
<sequence length="156" mass="16838">MEQQGAGFVSYGSVGGTRAVEHLRLVMGELQVADVRNQVALSLFADDFTDHTPQPGSTPDKDGVRVLYHALRSAFPDFSAKIHWQTVEGDVVTTFKTYSGTHEGELLGLAPTGKHVEFGTVDAMRVRDGRITEHWGVANLYSVLQQVGALPTGAGK</sequence>
<dbReference type="Pfam" id="PF07366">
    <property type="entry name" value="SnoaL"/>
    <property type="match status" value="1"/>
</dbReference>
<evidence type="ECO:0000313" key="1">
    <source>
        <dbReference type="EMBL" id="SFK08068.1"/>
    </source>
</evidence>
<reference evidence="1 2" key="1">
    <citation type="submission" date="2016-10" db="EMBL/GenBank/DDBJ databases">
        <authorList>
            <person name="de Groot N.N."/>
        </authorList>
    </citation>
    <scope>NUCLEOTIDE SEQUENCE [LARGE SCALE GENOMIC DNA]</scope>
    <source>
        <strain evidence="1 2">DSM 44468</strain>
    </source>
</reference>